<evidence type="ECO:0000313" key="1">
    <source>
        <dbReference type="EMBL" id="BBZ47680.1"/>
    </source>
</evidence>
<dbReference type="EMBL" id="AP022614">
    <property type="protein sequence ID" value="BBZ47680.1"/>
    <property type="molecule type" value="Genomic_DNA"/>
</dbReference>
<keyword evidence="2" id="KW-1185">Reference proteome</keyword>
<dbReference type="Pfam" id="PF04075">
    <property type="entry name" value="F420H2_quin_red"/>
    <property type="match status" value="1"/>
</dbReference>
<dbReference type="AlphaFoldDB" id="A0A7I7Z119"/>
<name>A0A7I7Z119_9MYCO</name>
<reference evidence="1 2" key="1">
    <citation type="journal article" date="2019" name="Emerg. Microbes Infect.">
        <title>Comprehensive subspecies identification of 175 nontuberculous mycobacteria species based on 7547 genomic profiles.</title>
        <authorList>
            <person name="Matsumoto Y."/>
            <person name="Kinjo T."/>
            <person name="Motooka D."/>
            <person name="Nabeya D."/>
            <person name="Jung N."/>
            <person name="Uechi K."/>
            <person name="Horii T."/>
            <person name="Iida T."/>
            <person name="Fujita J."/>
            <person name="Nakamura S."/>
        </authorList>
    </citation>
    <scope>NUCLEOTIDE SEQUENCE [LARGE SCALE GENOMIC DNA]</scope>
    <source>
        <strain evidence="1 2">JCM 14742</strain>
    </source>
</reference>
<dbReference type="InterPro" id="IPR004378">
    <property type="entry name" value="F420H2_quin_Rdtase"/>
</dbReference>
<sequence>MVRSRRCCSRDRVEEAEGTIGASEAVSICGSITRSDEPATQAAPRIHDEFARQNVHLALIVPFCPNADEPICRTKRGTVVPRSNAAVAACVAVSLAIGLIVRRLHIAAGMRRGDPAVIDAKRKRNKRFANKMVTRVGRAGRPHSVFGIVECTGRRTGRPYSTPIRVVEQPDSFIVPLTYGPKTSWYVNLRHNPGVLRWQGRPVPVGNPTPVPTTAVSHLLPPPSRFLLWLDGTDQCVRLHKLSETAEVAPRHDDTE</sequence>
<dbReference type="NCBIfam" id="TIGR00026">
    <property type="entry name" value="hi_GC_TIGR00026"/>
    <property type="match status" value="1"/>
</dbReference>
<gene>
    <name evidence="1" type="ORF">MPRM_49610</name>
</gene>
<dbReference type="GO" id="GO:0016491">
    <property type="term" value="F:oxidoreductase activity"/>
    <property type="evidence" value="ECO:0007669"/>
    <property type="project" value="InterPro"/>
</dbReference>
<dbReference type="Gene3D" id="2.30.110.10">
    <property type="entry name" value="Electron Transport, Fmn-binding Protein, Chain A"/>
    <property type="match status" value="1"/>
</dbReference>
<dbReference type="RefSeq" id="WP_085271220.1">
    <property type="nucleotide sequence ID" value="NZ_AP022614.1"/>
</dbReference>
<protein>
    <submittedName>
        <fullName evidence="1">Uncharacterized protein</fullName>
    </submittedName>
</protein>
<organism evidence="1 2">
    <name type="scientific">Mycobacterium parmense</name>
    <dbReference type="NCBI Taxonomy" id="185642"/>
    <lineage>
        <taxon>Bacteria</taxon>
        <taxon>Bacillati</taxon>
        <taxon>Actinomycetota</taxon>
        <taxon>Actinomycetes</taxon>
        <taxon>Mycobacteriales</taxon>
        <taxon>Mycobacteriaceae</taxon>
        <taxon>Mycobacterium</taxon>
        <taxon>Mycobacterium simiae complex</taxon>
    </lineage>
</organism>
<dbReference type="Proteomes" id="UP000467105">
    <property type="component" value="Chromosome"/>
</dbReference>
<accession>A0A7I7Z119</accession>
<evidence type="ECO:0000313" key="2">
    <source>
        <dbReference type="Proteomes" id="UP000467105"/>
    </source>
</evidence>
<proteinExistence type="predicted"/>
<dbReference type="InterPro" id="IPR012349">
    <property type="entry name" value="Split_barrel_FMN-bd"/>
</dbReference>